<dbReference type="EMBL" id="BAAACG010000003">
    <property type="protein sequence ID" value="GAA0733953.1"/>
    <property type="molecule type" value="Genomic_DNA"/>
</dbReference>
<organism evidence="3 4">
    <name type="scientific">Clostridium oceanicum</name>
    <dbReference type="NCBI Taxonomy" id="1543"/>
    <lineage>
        <taxon>Bacteria</taxon>
        <taxon>Bacillati</taxon>
        <taxon>Bacillota</taxon>
        <taxon>Clostridia</taxon>
        <taxon>Eubacteriales</taxon>
        <taxon>Clostridiaceae</taxon>
        <taxon>Clostridium</taxon>
    </lineage>
</organism>
<feature type="transmembrane region" description="Helical" evidence="2">
    <location>
        <begin position="172"/>
        <end position="193"/>
    </location>
</feature>
<name>A0ABN1JAU3_9CLOT</name>
<keyword evidence="2" id="KW-0812">Transmembrane</keyword>
<feature type="transmembrane region" description="Helical" evidence="2">
    <location>
        <begin position="327"/>
        <end position="345"/>
    </location>
</feature>
<evidence type="ECO:0000313" key="3">
    <source>
        <dbReference type="EMBL" id="GAA0733953.1"/>
    </source>
</evidence>
<evidence type="ECO:0000313" key="4">
    <source>
        <dbReference type="Proteomes" id="UP001501510"/>
    </source>
</evidence>
<comment type="caution">
    <text evidence="3">The sequence shown here is derived from an EMBL/GenBank/DDBJ whole genome shotgun (WGS) entry which is preliminary data.</text>
</comment>
<dbReference type="PANTHER" id="PTHR37305">
    <property type="entry name" value="INTEGRAL MEMBRANE PROTEIN-RELATED"/>
    <property type="match status" value="1"/>
</dbReference>
<dbReference type="Proteomes" id="UP001501510">
    <property type="component" value="Unassembled WGS sequence"/>
</dbReference>
<evidence type="ECO:0000256" key="1">
    <source>
        <dbReference type="SAM" id="Coils"/>
    </source>
</evidence>
<accession>A0ABN1JAU3</accession>
<keyword evidence="1" id="KW-0175">Coiled coil</keyword>
<protein>
    <submittedName>
        <fullName evidence="3">ABC transporter permease</fullName>
    </submittedName>
</protein>
<feature type="transmembrane region" description="Helical" evidence="2">
    <location>
        <begin position="224"/>
        <end position="249"/>
    </location>
</feature>
<evidence type="ECO:0000256" key="2">
    <source>
        <dbReference type="SAM" id="Phobius"/>
    </source>
</evidence>
<proteinExistence type="predicted"/>
<dbReference type="RefSeq" id="WP_343758620.1">
    <property type="nucleotide sequence ID" value="NZ_BAAACG010000003.1"/>
</dbReference>
<reference evidence="3 4" key="1">
    <citation type="journal article" date="2019" name="Int. J. Syst. Evol. Microbiol.">
        <title>The Global Catalogue of Microorganisms (GCM) 10K type strain sequencing project: providing services to taxonomists for standard genome sequencing and annotation.</title>
        <authorList>
            <consortium name="The Broad Institute Genomics Platform"/>
            <consortium name="The Broad Institute Genome Sequencing Center for Infectious Disease"/>
            <person name="Wu L."/>
            <person name="Ma J."/>
        </authorList>
    </citation>
    <scope>NUCLEOTIDE SEQUENCE [LARGE SCALE GENOMIC DNA]</scope>
    <source>
        <strain evidence="3 4">JCM 1407</strain>
    </source>
</reference>
<feature type="transmembrane region" description="Helical" evidence="2">
    <location>
        <begin position="299"/>
        <end position="320"/>
    </location>
</feature>
<feature type="coiled-coil region" evidence="1">
    <location>
        <begin position="46"/>
        <end position="113"/>
    </location>
</feature>
<feature type="transmembrane region" description="Helical" evidence="2">
    <location>
        <begin position="381"/>
        <end position="403"/>
    </location>
</feature>
<keyword evidence="4" id="KW-1185">Reference proteome</keyword>
<feature type="transmembrane region" description="Helical" evidence="2">
    <location>
        <begin position="20"/>
        <end position="39"/>
    </location>
</feature>
<dbReference type="Pfam" id="PF12679">
    <property type="entry name" value="ABC2_membrane_2"/>
    <property type="match status" value="1"/>
</dbReference>
<gene>
    <name evidence="3" type="ORF">GCM10008906_05520</name>
</gene>
<keyword evidence="2" id="KW-1133">Transmembrane helix</keyword>
<keyword evidence="2" id="KW-0472">Membrane</keyword>
<dbReference type="PANTHER" id="PTHR37305:SF1">
    <property type="entry name" value="MEMBRANE PROTEIN"/>
    <property type="match status" value="1"/>
</dbReference>
<sequence length="410" mass="46324">MGALIKNEIIKTLKRKKTWIVFVLFVLLVGLMGVANNYASKSMEKQNSLEYQLTDSKKQLKQVEKDFKEREKKLKHEDKIEYERFVQQNSIEKKALNERIKVLEDKIKKGEKEIDWKKELNSKIEKSKETINDEKIPEAEKSRIRSQLKELNYLKEHNIKPVSEWSFNSYNFILGTVSMLGILFLAVGVCVFMSDIVSGESTPPTLKFLLVQPTSRGKVLFSKFIAVTLISIVMITAVELVSFLVVGIFKDFGNSSYPVVSGTLYKYGTQLAENGTKPLIQVVGSSTIVPIGQFLIKGLLLQALFITTVCAFAFMISCLCKSSMISMATTIIVLVMFNILQSIPLSKIKNSIHLLFVSYGDPFALMRGDLILKNSNLNMTVMFGIGVMVAWSVVCYLIGYIVFKKKDILI</sequence>